<gene>
    <name evidence="1" type="ORF">DFP72DRAFT_549825</name>
</gene>
<accession>A0A8H6HNE5</accession>
<evidence type="ECO:0000313" key="2">
    <source>
        <dbReference type="Proteomes" id="UP000521943"/>
    </source>
</evidence>
<comment type="caution">
    <text evidence="1">The sequence shown here is derived from an EMBL/GenBank/DDBJ whole genome shotgun (WGS) entry which is preliminary data.</text>
</comment>
<keyword evidence="2" id="KW-1185">Reference proteome</keyword>
<name>A0A8H6HNE5_9AGAR</name>
<dbReference type="EMBL" id="JACGCI010000067">
    <property type="protein sequence ID" value="KAF6748891.1"/>
    <property type="molecule type" value="Genomic_DNA"/>
</dbReference>
<evidence type="ECO:0000313" key="1">
    <source>
        <dbReference type="EMBL" id="KAF6748891.1"/>
    </source>
</evidence>
<dbReference type="Proteomes" id="UP000521943">
    <property type="component" value="Unassembled WGS sequence"/>
</dbReference>
<dbReference type="AlphaFoldDB" id="A0A8H6HNE5"/>
<protein>
    <submittedName>
        <fullName evidence="1">Uncharacterized protein</fullName>
    </submittedName>
</protein>
<sequence>MTRYCRRLGRLPSRSCAKFVGSSLRAHLFVKEGACQAFHSRSSANLHFVLPQPFSRYFCLLGPPNRCRFYAARRRRSNNHKHRHCGIVTPLFLYGPATRCHIPQCTKHTKRQPRGVVASVFGIKPDERLMPLRFLTRASAVQFQQHPATPKVLNRM</sequence>
<organism evidence="1 2">
    <name type="scientific">Ephemerocybe angulata</name>
    <dbReference type="NCBI Taxonomy" id="980116"/>
    <lineage>
        <taxon>Eukaryota</taxon>
        <taxon>Fungi</taxon>
        <taxon>Dikarya</taxon>
        <taxon>Basidiomycota</taxon>
        <taxon>Agaricomycotina</taxon>
        <taxon>Agaricomycetes</taxon>
        <taxon>Agaricomycetidae</taxon>
        <taxon>Agaricales</taxon>
        <taxon>Agaricineae</taxon>
        <taxon>Psathyrellaceae</taxon>
        <taxon>Ephemerocybe</taxon>
    </lineage>
</organism>
<reference evidence="1 2" key="1">
    <citation type="submission" date="2020-07" db="EMBL/GenBank/DDBJ databases">
        <title>Comparative genomics of pyrophilous fungi reveals a link between fire events and developmental genes.</title>
        <authorList>
            <consortium name="DOE Joint Genome Institute"/>
            <person name="Steindorff A.S."/>
            <person name="Carver A."/>
            <person name="Calhoun S."/>
            <person name="Stillman K."/>
            <person name="Liu H."/>
            <person name="Lipzen A."/>
            <person name="Pangilinan J."/>
            <person name="Labutti K."/>
            <person name="Bruns T.D."/>
            <person name="Grigoriev I.V."/>
        </authorList>
    </citation>
    <scope>NUCLEOTIDE SEQUENCE [LARGE SCALE GENOMIC DNA]</scope>
    <source>
        <strain evidence="1 2">CBS 144469</strain>
    </source>
</reference>
<proteinExistence type="predicted"/>